<evidence type="ECO:0000313" key="1">
    <source>
        <dbReference type="EMBL" id="KAK0411696.1"/>
    </source>
</evidence>
<accession>A0AA39HTD6</accession>
<protein>
    <submittedName>
        <fullName evidence="1">Uncharacterized protein</fullName>
    </submittedName>
</protein>
<reference evidence="1" key="1">
    <citation type="submission" date="2023-06" db="EMBL/GenBank/DDBJ databases">
        <title>Genomic analysis of the entomopathogenic nematode Steinernema hermaphroditum.</title>
        <authorList>
            <person name="Schwarz E.M."/>
            <person name="Heppert J.K."/>
            <person name="Baniya A."/>
            <person name="Schwartz H.T."/>
            <person name="Tan C.-H."/>
            <person name="Antoshechkin I."/>
            <person name="Sternberg P.W."/>
            <person name="Goodrich-Blair H."/>
            <person name="Dillman A.R."/>
        </authorList>
    </citation>
    <scope>NUCLEOTIDE SEQUENCE</scope>
    <source>
        <strain evidence="1">PS9179</strain>
        <tissue evidence="1">Whole animal</tissue>
    </source>
</reference>
<proteinExistence type="predicted"/>
<sequence>MHGLCLPPFVPSAPPSSAFVALGDRNPIGRILVLWQRRRLFLQGIHEVHDLGFMSLWHLPPPERVLQQPRRLLLLGVVTTPL</sequence>
<comment type="caution">
    <text evidence="1">The sequence shown here is derived from an EMBL/GenBank/DDBJ whole genome shotgun (WGS) entry which is preliminary data.</text>
</comment>
<evidence type="ECO:0000313" key="2">
    <source>
        <dbReference type="Proteomes" id="UP001175271"/>
    </source>
</evidence>
<organism evidence="1 2">
    <name type="scientific">Steinernema hermaphroditum</name>
    <dbReference type="NCBI Taxonomy" id="289476"/>
    <lineage>
        <taxon>Eukaryota</taxon>
        <taxon>Metazoa</taxon>
        <taxon>Ecdysozoa</taxon>
        <taxon>Nematoda</taxon>
        <taxon>Chromadorea</taxon>
        <taxon>Rhabditida</taxon>
        <taxon>Tylenchina</taxon>
        <taxon>Panagrolaimomorpha</taxon>
        <taxon>Strongyloidoidea</taxon>
        <taxon>Steinernematidae</taxon>
        <taxon>Steinernema</taxon>
    </lineage>
</organism>
<name>A0AA39HTD6_9BILA</name>
<dbReference type="AlphaFoldDB" id="A0AA39HTD6"/>
<keyword evidence="2" id="KW-1185">Reference proteome</keyword>
<gene>
    <name evidence="1" type="ORF">QR680_005787</name>
</gene>
<dbReference type="Proteomes" id="UP001175271">
    <property type="component" value="Unassembled WGS sequence"/>
</dbReference>
<dbReference type="EMBL" id="JAUCMV010000003">
    <property type="protein sequence ID" value="KAK0411696.1"/>
    <property type="molecule type" value="Genomic_DNA"/>
</dbReference>